<feature type="non-terminal residue" evidence="1">
    <location>
        <position position="1"/>
    </location>
</feature>
<sequence length="97" mass="11129">LTHTLQEEKMVQLLFNPIRQNLLQLKTLLPYDPAPPLLAIYPGELKAGSRRALHTPVFLAALFTAAKIRKGPACPWLRERISRMWSVHTMEHYTALK</sequence>
<evidence type="ECO:0000313" key="2">
    <source>
        <dbReference type="Proteomes" id="UP000475037"/>
    </source>
</evidence>
<dbReference type="EMBL" id="VOAJ01005307">
    <property type="protein sequence ID" value="KAF0874733.1"/>
    <property type="molecule type" value="Genomic_DNA"/>
</dbReference>
<proteinExistence type="predicted"/>
<evidence type="ECO:0000313" key="1">
    <source>
        <dbReference type="EMBL" id="KAF0874733.1"/>
    </source>
</evidence>
<reference evidence="1 2" key="1">
    <citation type="submission" date="2019-11" db="EMBL/GenBank/DDBJ databases">
        <authorList>
            <person name="Yang C."/>
            <person name="Li F."/>
        </authorList>
    </citation>
    <scope>NUCLEOTIDE SEQUENCE [LARGE SCALE GENOMIC DNA]</scope>
    <source>
        <strain evidence="1">KB4526</strain>
        <tissue evidence="1">Muscle</tissue>
    </source>
</reference>
<protein>
    <submittedName>
        <fullName evidence="1">LORF2 protein</fullName>
    </submittedName>
</protein>
<gene>
    <name evidence="1" type="ORF">FOF47_R05913</name>
</gene>
<dbReference type="AlphaFoldDB" id="A0A6G1AHX9"/>
<name>A0A6G1AHX9_CROCR</name>
<accession>A0A6G1AHX9</accession>
<keyword evidence="2" id="KW-1185">Reference proteome</keyword>
<feature type="non-terminal residue" evidence="1">
    <location>
        <position position="97"/>
    </location>
</feature>
<organism evidence="1 2">
    <name type="scientific">Crocuta crocuta</name>
    <name type="common">Spotted hyena</name>
    <dbReference type="NCBI Taxonomy" id="9678"/>
    <lineage>
        <taxon>Eukaryota</taxon>
        <taxon>Metazoa</taxon>
        <taxon>Chordata</taxon>
        <taxon>Craniata</taxon>
        <taxon>Vertebrata</taxon>
        <taxon>Euteleostomi</taxon>
        <taxon>Mammalia</taxon>
        <taxon>Eutheria</taxon>
        <taxon>Laurasiatheria</taxon>
        <taxon>Carnivora</taxon>
        <taxon>Feliformia</taxon>
        <taxon>Hyaenidae</taxon>
        <taxon>Crocuta</taxon>
    </lineage>
</organism>
<comment type="caution">
    <text evidence="1">The sequence shown here is derived from an EMBL/GenBank/DDBJ whole genome shotgun (WGS) entry which is preliminary data.</text>
</comment>
<dbReference type="Proteomes" id="UP000475037">
    <property type="component" value="Unassembled WGS sequence"/>
</dbReference>